<comment type="caution">
    <text evidence="2">The sequence shown here is derived from an EMBL/GenBank/DDBJ whole genome shotgun (WGS) entry which is preliminary data.</text>
</comment>
<evidence type="ECO:0000313" key="2">
    <source>
        <dbReference type="EMBL" id="OQO70760.1"/>
    </source>
</evidence>
<dbReference type="InterPro" id="IPR007737">
    <property type="entry name" value="Mga_HTH"/>
</dbReference>
<dbReference type="RefSeq" id="WP_081183079.1">
    <property type="nucleotide sequence ID" value="NZ_MJEA01000003.1"/>
</dbReference>
<accession>A0A1V8YDU1</accession>
<proteinExistence type="predicted"/>
<name>A0A1V8YDU1_9ENTE</name>
<dbReference type="EMBL" id="MJEA01000003">
    <property type="protein sequence ID" value="OQO70760.1"/>
    <property type="molecule type" value="Genomic_DNA"/>
</dbReference>
<reference evidence="2 3" key="1">
    <citation type="journal article" date="2017" name="BMC Microbiol.">
        <title>Comparative genomics of Enterococcus spp. isolated from bovine feces.</title>
        <authorList>
            <person name="Beukers A.G."/>
            <person name="Zaheer R."/>
            <person name="Goji N."/>
            <person name="Amoako K.K."/>
            <person name="Chaves A.V."/>
            <person name="Ward M.P."/>
            <person name="McAllister T.A."/>
        </authorList>
    </citation>
    <scope>NUCLEOTIDE SEQUENCE [LARGE SCALE GENOMIC DNA]</scope>
    <source>
        <strain evidence="2 3">F1129D 143</strain>
    </source>
</reference>
<dbReference type="Pfam" id="PF05043">
    <property type="entry name" value="Mga"/>
    <property type="match status" value="1"/>
</dbReference>
<evidence type="ECO:0000313" key="3">
    <source>
        <dbReference type="Proteomes" id="UP000192477"/>
    </source>
</evidence>
<gene>
    <name evidence="2" type="ORF">BH747_05000</name>
</gene>
<protein>
    <recommendedName>
        <fullName evidence="1">Mga helix-turn-helix domain-containing protein</fullName>
    </recommendedName>
</protein>
<evidence type="ECO:0000259" key="1">
    <source>
        <dbReference type="Pfam" id="PF05043"/>
    </source>
</evidence>
<feature type="domain" description="Mga helix-turn-helix" evidence="1">
    <location>
        <begin position="73"/>
        <end position="156"/>
    </location>
</feature>
<dbReference type="AlphaFoldDB" id="A0A1V8YDU1"/>
<dbReference type="Proteomes" id="UP000192477">
    <property type="component" value="Unassembled WGS sequence"/>
</dbReference>
<organism evidence="2 3">
    <name type="scientific">Enterococcus villorum</name>
    <dbReference type="NCBI Taxonomy" id="112904"/>
    <lineage>
        <taxon>Bacteria</taxon>
        <taxon>Bacillati</taxon>
        <taxon>Bacillota</taxon>
        <taxon>Bacilli</taxon>
        <taxon>Lactobacillales</taxon>
        <taxon>Enterococcaceae</taxon>
        <taxon>Enterococcus</taxon>
    </lineage>
</organism>
<sequence length="480" mass="56149">MQFIMETSALRQLKILKKILRSTEPISLIQLAEENDVVITTIKNDLSVLKEITKSKWDFTIKDRKVYLKKPLNEDYDTVYKKYLIEGFLYKFLAITFRTNKPSSVVICQQLYISHSHFYKQITKLQKMLPDGITVDLNSLSLIGDELKIRCLYYSLIKFSGNPEDFSIHSEDLNNELKWLKKIEHTFDVNFSFYLEKLYAIWLTICTRRYRQSPIKLTNFSLSMINPVQQFIRQELKTAAKEHCLLSEDELLARTLIWYIHPFPYYTNNQLAKAALIKYKDQLKNSYSFTCALLNIQDVDSDKKELILYIIDTLYILPIAEVLITIQGEKYEFPPAPSFLPLKLVIEKITEVNTQLTYGLSPYQIEILAKIITHRLCCSLTESAINPIIVNIHSKFGLTIEKDIAKLIRSKYKEFVQIQHSHTIATFNPDIIISDYPEIKNFYKKNVKKTFTFLAWESPNTSKNWQELDVAITHLICQQV</sequence>
<dbReference type="OrthoDB" id="2198627at2"/>